<evidence type="ECO:0000313" key="2">
    <source>
        <dbReference type="Proteomes" id="UP000835052"/>
    </source>
</evidence>
<reference evidence="1" key="1">
    <citation type="submission" date="2020-10" db="EMBL/GenBank/DDBJ databases">
        <authorList>
            <person name="Kikuchi T."/>
        </authorList>
    </citation>
    <scope>NUCLEOTIDE SEQUENCE</scope>
    <source>
        <strain evidence="1">NKZ352</strain>
    </source>
</reference>
<dbReference type="EMBL" id="CAJGYM010000056">
    <property type="protein sequence ID" value="CAD6195516.1"/>
    <property type="molecule type" value="Genomic_DNA"/>
</dbReference>
<protein>
    <submittedName>
        <fullName evidence="1">Uncharacterized protein</fullName>
    </submittedName>
</protein>
<gene>
    <name evidence="1" type="ORF">CAUJ_LOCUS11435</name>
</gene>
<accession>A0A8S1HFR7</accession>
<organism evidence="1 2">
    <name type="scientific">Caenorhabditis auriculariae</name>
    <dbReference type="NCBI Taxonomy" id="2777116"/>
    <lineage>
        <taxon>Eukaryota</taxon>
        <taxon>Metazoa</taxon>
        <taxon>Ecdysozoa</taxon>
        <taxon>Nematoda</taxon>
        <taxon>Chromadorea</taxon>
        <taxon>Rhabditida</taxon>
        <taxon>Rhabditina</taxon>
        <taxon>Rhabditomorpha</taxon>
        <taxon>Rhabditoidea</taxon>
        <taxon>Rhabditidae</taxon>
        <taxon>Peloderinae</taxon>
        <taxon>Caenorhabditis</taxon>
    </lineage>
</organism>
<comment type="caution">
    <text evidence="1">The sequence shown here is derived from an EMBL/GenBank/DDBJ whole genome shotgun (WGS) entry which is preliminary data.</text>
</comment>
<keyword evidence="2" id="KW-1185">Reference proteome</keyword>
<dbReference type="AlphaFoldDB" id="A0A8S1HFR7"/>
<name>A0A8S1HFR7_9PELO</name>
<dbReference type="Proteomes" id="UP000835052">
    <property type="component" value="Unassembled WGS sequence"/>
</dbReference>
<sequence>MQAHLRCSTYIPRRREADFPFEYGFVKFSTHHFLRFSCEQQDASSMDAREGSSSVFAEKIPLSGRQLRRWRLELGPERLFFLWHAAKREAEGPAERCRGGKREWAISCRCQTSGAQSIGPQTQRDAVNLPPMPLTVKLRLPGS</sequence>
<proteinExistence type="predicted"/>
<evidence type="ECO:0000313" key="1">
    <source>
        <dbReference type="EMBL" id="CAD6195516.1"/>
    </source>
</evidence>